<protein>
    <submittedName>
        <fullName evidence="2">Molybdopterin-guanine dinucleotide biosynthesis protein B</fullName>
    </submittedName>
</protein>
<sequence>MLSAELPVLGFAAYSGTGKTSLLKKLLPLLRERGLRVGMVKHTHHDFDIDQPGKDSYELRKAGAAQMLVASGRRWALMVETQGAGDPVLQDMIEQLDHTKLDLILVEGFKHVAFPKIELHRRLLGKPLIYPDDPTIVAFACDGDPPNDLPLPLLNLNDAQQIVGFITDWLVQYQAARLHSSS</sequence>
<evidence type="ECO:0000313" key="3">
    <source>
        <dbReference type="Proteomes" id="UP000235015"/>
    </source>
</evidence>
<dbReference type="RefSeq" id="WP_273440924.1">
    <property type="nucleotide sequence ID" value="NZ_PKUN01000030.1"/>
</dbReference>
<dbReference type="EMBL" id="PKUN01000030">
    <property type="protein sequence ID" value="PLX59899.1"/>
    <property type="molecule type" value="Genomic_DNA"/>
</dbReference>
<dbReference type="STRING" id="1111735.GCA_000428045_03215"/>
<dbReference type="NCBIfam" id="NF008021">
    <property type="entry name" value="PRK10751.1"/>
    <property type="match status" value="1"/>
</dbReference>
<dbReference type="FunFam" id="3.40.50.300:FF:000920">
    <property type="entry name" value="Molybdopterin-guanine dinucleotide biosynthesis protein B"/>
    <property type="match status" value="1"/>
</dbReference>
<dbReference type="PANTHER" id="PTHR40072">
    <property type="entry name" value="MOLYBDOPTERIN-GUANINE DINUCLEOTIDE BIOSYNTHESIS ADAPTER PROTEIN-RELATED"/>
    <property type="match status" value="1"/>
</dbReference>
<feature type="domain" description="Molybdopterin-guanine dinucleotide biosynthesis protein B (MobB)" evidence="1">
    <location>
        <begin position="8"/>
        <end position="142"/>
    </location>
</feature>
<reference evidence="2 3" key="1">
    <citation type="submission" date="2017-11" db="EMBL/GenBank/DDBJ databases">
        <title>Genome-resolved metagenomics identifies genetic mobility, metabolic interactions, and unexpected diversity in perchlorate-reducing communities.</title>
        <authorList>
            <person name="Barnum T.P."/>
            <person name="Figueroa I.A."/>
            <person name="Carlstrom C.I."/>
            <person name="Lucas L.N."/>
            <person name="Engelbrektson A.L."/>
            <person name="Coates J.D."/>
        </authorList>
    </citation>
    <scope>NUCLEOTIDE SEQUENCE [LARGE SCALE GENOMIC DNA]</scope>
    <source>
        <strain evidence="2">BM301</strain>
    </source>
</reference>
<dbReference type="InterPro" id="IPR052539">
    <property type="entry name" value="MGD_biosynthesis_adapter"/>
</dbReference>
<dbReference type="SUPFAM" id="SSF52540">
    <property type="entry name" value="P-loop containing nucleoside triphosphate hydrolases"/>
    <property type="match status" value="1"/>
</dbReference>
<dbReference type="Gene3D" id="3.40.50.300">
    <property type="entry name" value="P-loop containing nucleotide triphosphate hydrolases"/>
    <property type="match status" value="1"/>
</dbReference>
<proteinExistence type="predicted"/>
<evidence type="ECO:0000313" key="2">
    <source>
        <dbReference type="EMBL" id="PLX59899.1"/>
    </source>
</evidence>
<accession>A0A2N6CS32</accession>
<dbReference type="Proteomes" id="UP000235015">
    <property type="component" value="Unassembled WGS sequence"/>
</dbReference>
<name>A0A2N6CS32_9GAMM</name>
<dbReference type="PANTHER" id="PTHR40072:SF1">
    <property type="entry name" value="MOLYBDOPTERIN-GUANINE DINUCLEOTIDE BIOSYNTHESIS ADAPTER PROTEIN"/>
    <property type="match status" value="1"/>
</dbReference>
<dbReference type="CDD" id="cd03116">
    <property type="entry name" value="MobB"/>
    <property type="match status" value="1"/>
</dbReference>
<dbReference type="Pfam" id="PF03205">
    <property type="entry name" value="MobB"/>
    <property type="match status" value="1"/>
</dbReference>
<dbReference type="InterPro" id="IPR004435">
    <property type="entry name" value="MobB_dom"/>
</dbReference>
<comment type="caution">
    <text evidence="2">The sequence shown here is derived from an EMBL/GenBank/DDBJ whole genome shotgun (WGS) entry which is preliminary data.</text>
</comment>
<dbReference type="GO" id="GO:0005525">
    <property type="term" value="F:GTP binding"/>
    <property type="evidence" value="ECO:0007669"/>
    <property type="project" value="InterPro"/>
</dbReference>
<organism evidence="2 3">
    <name type="scientific">Sedimenticola selenatireducens</name>
    <dbReference type="NCBI Taxonomy" id="191960"/>
    <lineage>
        <taxon>Bacteria</taxon>
        <taxon>Pseudomonadati</taxon>
        <taxon>Pseudomonadota</taxon>
        <taxon>Gammaproteobacteria</taxon>
        <taxon>Chromatiales</taxon>
        <taxon>Sedimenticolaceae</taxon>
        <taxon>Sedimenticola</taxon>
    </lineage>
</organism>
<dbReference type="GO" id="GO:0006777">
    <property type="term" value="P:Mo-molybdopterin cofactor biosynthetic process"/>
    <property type="evidence" value="ECO:0007669"/>
    <property type="project" value="InterPro"/>
</dbReference>
<dbReference type="AlphaFoldDB" id="A0A2N6CS32"/>
<dbReference type="InterPro" id="IPR027417">
    <property type="entry name" value="P-loop_NTPase"/>
</dbReference>
<gene>
    <name evidence="2" type="ORF">C0630_18535</name>
</gene>
<evidence type="ECO:0000259" key="1">
    <source>
        <dbReference type="Pfam" id="PF03205"/>
    </source>
</evidence>
<dbReference type="NCBIfam" id="TIGR00176">
    <property type="entry name" value="mobB"/>
    <property type="match status" value="1"/>
</dbReference>